<evidence type="ECO:0008006" key="4">
    <source>
        <dbReference type="Google" id="ProtNLM"/>
    </source>
</evidence>
<dbReference type="EMBL" id="WVHT01000003">
    <property type="protein sequence ID" value="MXV50721.1"/>
    <property type="molecule type" value="Genomic_DNA"/>
</dbReference>
<organism evidence="2 3">
    <name type="scientific">Hufsiella arboris</name>
    <dbReference type="NCBI Taxonomy" id="2695275"/>
    <lineage>
        <taxon>Bacteria</taxon>
        <taxon>Pseudomonadati</taxon>
        <taxon>Bacteroidota</taxon>
        <taxon>Sphingobacteriia</taxon>
        <taxon>Sphingobacteriales</taxon>
        <taxon>Sphingobacteriaceae</taxon>
        <taxon>Hufsiella</taxon>
    </lineage>
</organism>
<sequence length="167" mass="17991">MKIYKKQSSLADLGTAIGVGLLAGLAGTVAMTVSQIIEAQITKREKSDTPVKAVSKVLDVKPTSEEEKSKVNEEIHFTYGTSWGVARGLIGLMGLKGFPAAFLHFAAVWGTSLIMLPSLKVAPPVTEEKPKDISVDVLHHGVYAVVSGLVYDAITRKKKNPLKRLLH</sequence>
<evidence type="ECO:0000313" key="2">
    <source>
        <dbReference type="EMBL" id="MXV50721.1"/>
    </source>
</evidence>
<comment type="caution">
    <text evidence="2">The sequence shown here is derived from an EMBL/GenBank/DDBJ whole genome shotgun (WGS) entry which is preliminary data.</text>
</comment>
<dbReference type="Proteomes" id="UP000466586">
    <property type="component" value="Unassembled WGS sequence"/>
</dbReference>
<name>A0A7K1Y8M1_9SPHI</name>
<protein>
    <recommendedName>
        <fullName evidence="4">DUF1440 domain-containing protein</fullName>
    </recommendedName>
</protein>
<feature type="transmembrane region" description="Helical" evidence="1">
    <location>
        <begin position="97"/>
        <end position="117"/>
    </location>
</feature>
<keyword evidence="3" id="KW-1185">Reference proteome</keyword>
<gene>
    <name evidence="2" type="ORF">GS399_07020</name>
</gene>
<keyword evidence="1" id="KW-0812">Transmembrane</keyword>
<evidence type="ECO:0000313" key="3">
    <source>
        <dbReference type="Proteomes" id="UP000466586"/>
    </source>
</evidence>
<feature type="transmembrane region" description="Helical" evidence="1">
    <location>
        <begin position="16"/>
        <end position="37"/>
    </location>
</feature>
<keyword evidence="1" id="KW-1133">Transmembrane helix</keyword>
<reference evidence="2 3" key="1">
    <citation type="submission" date="2019-11" db="EMBL/GenBank/DDBJ databases">
        <title>Pedobacter sp. HMF7647 Genome sequencing and assembly.</title>
        <authorList>
            <person name="Kang H."/>
            <person name="Kim H."/>
            <person name="Joh K."/>
        </authorList>
    </citation>
    <scope>NUCLEOTIDE SEQUENCE [LARGE SCALE GENOMIC DNA]</scope>
    <source>
        <strain evidence="2 3">HMF7647</strain>
    </source>
</reference>
<keyword evidence="1" id="KW-0472">Membrane</keyword>
<dbReference type="AlphaFoldDB" id="A0A7K1Y8M1"/>
<evidence type="ECO:0000256" key="1">
    <source>
        <dbReference type="SAM" id="Phobius"/>
    </source>
</evidence>
<accession>A0A7K1Y8M1</accession>
<dbReference type="RefSeq" id="WP_160843913.1">
    <property type="nucleotide sequence ID" value="NZ_WVHT01000003.1"/>
</dbReference>
<proteinExistence type="predicted"/>